<accession>A0A381QIE0</accession>
<evidence type="ECO:0000259" key="5">
    <source>
        <dbReference type="SMART" id="SM00382"/>
    </source>
</evidence>
<sequence length="343" mass="37642">MTFLSRAKTIADNPYASIAVDGIDTADIDEYVDTGCYTLNALLSGDIKGGLPSNKITAIAGESSTGKTFFTLGICKHFLDNNIKGSVIYFESESAVTQAMLDAREVPTDRFLVIPVTTVQEFANQCSKIIAEYEKESEKTPLLMCLDSLGNLSTTKEMEDTTSGSDKRDMTRAPALKGAFRVLTLRLARAGIPMIVTNHTYDQIGSMFPTKEMGGGSGLKYAASSILFLSKKKEKVGNVVVGNIIHCKTHKSRLTKENRIVDVLLTYDKGLDRYYGLLDIAEKYGIIKKVSNRYEFPDGGKHYGKAVYADPEKFFTDDIMDGINAACKKEFLYGQVGVEELDG</sequence>
<dbReference type="SUPFAM" id="SSF52540">
    <property type="entry name" value="P-loop containing nucleoside triphosphate hydrolases"/>
    <property type="match status" value="1"/>
</dbReference>
<dbReference type="GO" id="GO:0003697">
    <property type="term" value="F:single-stranded DNA binding"/>
    <property type="evidence" value="ECO:0007669"/>
    <property type="project" value="InterPro"/>
</dbReference>
<dbReference type="GO" id="GO:0005524">
    <property type="term" value="F:ATP binding"/>
    <property type="evidence" value="ECO:0007669"/>
    <property type="project" value="UniProtKB-KW"/>
</dbReference>
<dbReference type="EMBL" id="UINC01001373">
    <property type="protein sequence ID" value="SUZ79112.1"/>
    <property type="molecule type" value="Genomic_DNA"/>
</dbReference>
<comment type="similarity">
    <text evidence="1">Belongs to the RecA family.</text>
</comment>
<dbReference type="InterPro" id="IPR013765">
    <property type="entry name" value="DNA_recomb/repair_RecA"/>
</dbReference>
<dbReference type="Pfam" id="PF00154">
    <property type="entry name" value="RecA_N"/>
    <property type="match status" value="1"/>
</dbReference>
<dbReference type="AlphaFoldDB" id="A0A381QIE0"/>
<gene>
    <name evidence="6" type="ORF">METZ01_LOCUS31966</name>
</gene>
<keyword evidence="3" id="KW-0067">ATP-binding</keyword>
<dbReference type="PANTHER" id="PTHR45900:SF1">
    <property type="entry name" value="MITOCHONDRIAL DNA REPAIR PROTEIN RECA HOMOLOG-RELATED"/>
    <property type="match status" value="1"/>
</dbReference>
<dbReference type="Gene3D" id="3.40.50.300">
    <property type="entry name" value="P-loop containing nucleotide triphosphate hydrolases"/>
    <property type="match status" value="1"/>
</dbReference>
<evidence type="ECO:0000256" key="4">
    <source>
        <dbReference type="ARBA" id="ARBA00023172"/>
    </source>
</evidence>
<dbReference type="InterPro" id="IPR027417">
    <property type="entry name" value="P-loop_NTPase"/>
</dbReference>
<protein>
    <recommendedName>
        <fullName evidence="5">AAA+ ATPase domain-containing protein</fullName>
    </recommendedName>
</protein>
<dbReference type="GO" id="GO:0006281">
    <property type="term" value="P:DNA repair"/>
    <property type="evidence" value="ECO:0007669"/>
    <property type="project" value="InterPro"/>
</dbReference>
<organism evidence="6">
    <name type="scientific">marine metagenome</name>
    <dbReference type="NCBI Taxonomy" id="408172"/>
    <lineage>
        <taxon>unclassified sequences</taxon>
        <taxon>metagenomes</taxon>
        <taxon>ecological metagenomes</taxon>
    </lineage>
</organism>
<dbReference type="InterPro" id="IPR003593">
    <property type="entry name" value="AAA+_ATPase"/>
</dbReference>
<dbReference type="SMART" id="SM00382">
    <property type="entry name" value="AAA"/>
    <property type="match status" value="1"/>
</dbReference>
<dbReference type="PANTHER" id="PTHR45900">
    <property type="entry name" value="RECA"/>
    <property type="match status" value="1"/>
</dbReference>
<dbReference type="InterPro" id="IPR049428">
    <property type="entry name" value="RecA-like_N"/>
</dbReference>
<reference evidence="6" key="1">
    <citation type="submission" date="2018-05" db="EMBL/GenBank/DDBJ databases">
        <authorList>
            <person name="Lanie J.A."/>
            <person name="Ng W.-L."/>
            <person name="Kazmierczak K.M."/>
            <person name="Andrzejewski T.M."/>
            <person name="Davidsen T.M."/>
            <person name="Wayne K.J."/>
            <person name="Tettelin H."/>
            <person name="Glass J.I."/>
            <person name="Rusch D."/>
            <person name="Podicherti R."/>
            <person name="Tsui H.-C.T."/>
            <person name="Winkler M.E."/>
        </authorList>
    </citation>
    <scope>NUCLEOTIDE SEQUENCE</scope>
</reference>
<evidence type="ECO:0000256" key="3">
    <source>
        <dbReference type="ARBA" id="ARBA00022840"/>
    </source>
</evidence>
<evidence type="ECO:0000256" key="2">
    <source>
        <dbReference type="ARBA" id="ARBA00022741"/>
    </source>
</evidence>
<evidence type="ECO:0000313" key="6">
    <source>
        <dbReference type="EMBL" id="SUZ79112.1"/>
    </source>
</evidence>
<evidence type="ECO:0000256" key="1">
    <source>
        <dbReference type="ARBA" id="ARBA00009391"/>
    </source>
</evidence>
<name>A0A381QIE0_9ZZZZ</name>
<dbReference type="GO" id="GO:0006310">
    <property type="term" value="P:DNA recombination"/>
    <property type="evidence" value="ECO:0007669"/>
    <property type="project" value="UniProtKB-KW"/>
</dbReference>
<feature type="domain" description="AAA+ ATPase" evidence="5">
    <location>
        <begin position="53"/>
        <end position="233"/>
    </location>
</feature>
<keyword evidence="4" id="KW-0233">DNA recombination</keyword>
<keyword evidence="2" id="KW-0547">Nucleotide-binding</keyword>
<proteinExistence type="inferred from homology"/>